<accession>A0A3Q7HD08</accession>
<feature type="transmembrane region" description="Helical" evidence="2">
    <location>
        <begin position="689"/>
        <end position="715"/>
    </location>
</feature>
<evidence type="ECO:0000313" key="5">
    <source>
        <dbReference type="Proteomes" id="UP000004994"/>
    </source>
</evidence>
<gene>
    <name evidence="4" type="primary">LOC101250994</name>
</gene>
<keyword evidence="2" id="KW-0812">Transmembrane</keyword>
<dbReference type="Proteomes" id="UP000004994">
    <property type="component" value="Chromosome 5"/>
</dbReference>
<dbReference type="AlphaFoldDB" id="A0A3Q7HD08"/>
<evidence type="ECO:0000313" key="4">
    <source>
        <dbReference type="EnsemblPlants" id="Solyc05g041440.3.1"/>
    </source>
</evidence>
<keyword evidence="2" id="KW-0472">Membrane</keyword>
<feature type="transmembrane region" description="Helical" evidence="2">
    <location>
        <begin position="640"/>
        <end position="669"/>
    </location>
</feature>
<dbReference type="EnsemblPlants" id="Solyc05g041440.3.1">
    <property type="protein sequence ID" value="Solyc05g041440.3.1"/>
    <property type="gene ID" value="Solyc05g041440.3"/>
</dbReference>
<dbReference type="Pfam" id="PF12796">
    <property type="entry name" value="Ank_2"/>
    <property type="match status" value="1"/>
</dbReference>
<reference evidence="4" key="1">
    <citation type="journal article" date="2012" name="Nature">
        <title>The tomato genome sequence provides insights into fleshy fruit evolution.</title>
        <authorList>
            <consortium name="Tomato Genome Consortium"/>
        </authorList>
    </citation>
    <scope>NUCLEOTIDE SEQUENCE [LARGE SCALE GENOMIC DNA]</scope>
    <source>
        <strain evidence="4">cv. Heinz 1706</strain>
    </source>
</reference>
<dbReference type="SUPFAM" id="SSF48403">
    <property type="entry name" value="Ankyrin repeat"/>
    <property type="match status" value="1"/>
</dbReference>
<proteinExistence type="predicted"/>
<feature type="repeat" description="ANK" evidence="1">
    <location>
        <begin position="228"/>
        <end position="255"/>
    </location>
</feature>
<dbReference type="InterPro" id="IPR002110">
    <property type="entry name" value="Ankyrin_rpt"/>
</dbReference>
<dbReference type="PaxDb" id="4081-Solyc05g041440.2.1"/>
<dbReference type="InterPro" id="IPR036770">
    <property type="entry name" value="Ankyrin_rpt-contain_sf"/>
</dbReference>
<evidence type="ECO:0000256" key="1">
    <source>
        <dbReference type="PROSITE-ProRule" id="PRU00023"/>
    </source>
</evidence>
<feature type="domain" description="PGG" evidence="3">
    <location>
        <begin position="600"/>
        <end position="714"/>
    </location>
</feature>
<keyword evidence="1" id="KW-0040">ANK repeat</keyword>
<dbReference type="OMA" id="DAFESGC"/>
<dbReference type="PROSITE" id="PS50088">
    <property type="entry name" value="ANK_REPEAT"/>
    <property type="match status" value="1"/>
</dbReference>
<dbReference type="Gramene" id="Solyc05g041440.3.1">
    <property type="protein sequence ID" value="Solyc05g041440.3.1"/>
    <property type="gene ID" value="Solyc05g041440.3"/>
</dbReference>
<dbReference type="GO" id="GO:0016020">
    <property type="term" value="C:membrane"/>
    <property type="evidence" value="ECO:0000318"/>
    <property type="project" value="GO_Central"/>
</dbReference>
<dbReference type="InParanoid" id="A0A3Q7HD08"/>
<reference evidence="4" key="2">
    <citation type="submission" date="2019-01" db="UniProtKB">
        <authorList>
            <consortium name="EnsemblPlants"/>
        </authorList>
    </citation>
    <scope>IDENTIFICATION</scope>
    <source>
        <strain evidence="4">cv. Heinz 1706</strain>
    </source>
</reference>
<dbReference type="GeneID" id="101250994"/>
<dbReference type="KEGG" id="sly:101250994"/>
<dbReference type="SMR" id="A0A3Q7HD08"/>
<keyword evidence="2" id="KW-1133">Transmembrane helix</keyword>
<name>A0A3Q7HD08_SOLLC</name>
<dbReference type="Pfam" id="PF13962">
    <property type="entry name" value="PGG"/>
    <property type="match status" value="1"/>
</dbReference>
<dbReference type="Gene3D" id="1.25.40.20">
    <property type="entry name" value="Ankyrin repeat-containing domain"/>
    <property type="match status" value="2"/>
</dbReference>
<dbReference type="STRING" id="4081.A0A3Q7HD08"/>
<evidence type="ECO:0000259" key="3">
    <source>
        <dbReference type="Pfam" id="PF13962"/>
    </source>
</evidence>
<dbReference type="PANTHER" id="PTHR24177:SF435">
    <property type="entry name" value="ANKYRIN REPEAT-CONTAINING PROTEIN NPR4-LIKE"/>
    <property type="match status" value="1"/>
</dbReference>
<evidence type="ECO:0000256" key="2">
    <source>
        <dbReference type="SAM" id="Phobius"/>
    </source>
</evidence>
<protein>
    <recommendedName>
        <fullName evidence="3">PGG domain-containing protein</fullName>
    </recommendedName>
</protein>
<dbReference type="InterPro" id="IPR026961">
    <property type="entry name" value="PGG_dom"/>
</dbReference>
<dbReference type="PROSITE" id="PS50297">
    <property type="entry name" value="ANK_REP_REGION"/>
    <property type="match status" value="1"/>
</dbReference>
<sequence length="766" mass="86860">MTFPSSNPEIHLSTVNVANFVSIKLCGKSNYIPWKTQIVCLLQSHDLFGFVDGTIRFPLLTIAPGDGDGDDDEPEEEEEMGIDEDYLQRKRSDGFVKGWIFGSLSDELLQDKAVHKLDSAREIWLVLEELYSPTSQVDSSIKRAEGIESKKDFSYYLQLYRASLSGDWKEAEKFLTRDTEASRAQINSLLQTTLHVAVGIKGKKGKHFVEKLVATIENDEDIAIQDSLGDTPLHYAARFGNLDAAKILLSRNSRLPYIHCLRGLYPIHYAAEYGYISVDVFAYFLSITEESIPYADLSGVRLLNRLIHSDLYDFARQLVEDYLDLAKYDLDGKSALKELAMKEFTFLSGSHLNFWQQLLYYCVPVKLTSRSRQRKPNANDLENVVNNSQMVKTKSVRIYIRNVIKTLHSLLFNFVEILVPPLKNIRKKKSIHHYAVMYAECLCKKIERLNDKEVDSIVSRPLLDAACYDTYELVEIIVRRFPSLAYCYDRDSKNILHIAIEYRCENVFNLVRRMSQFRHQLMISTDSSNNNVLHLAGMLAPRNKLNLVSGPALQMQRELQWFKEVKKIVPPLYWEFLNGEGDAPYAVFTDKHEKLKVDGEKWMKDTSSSCTTAAALIATIAFAAAITVPGGNEQQSGLPIFSWNIAFIIFAISNAASLFTSSTSLLVFLSILTSRYAEEDFLHTLPRSLILGLLTLFLSITSMMISFSSTVYLVFGQKKSWVLLPVATMACLPITSFVLLQFPLLIALISSTYGDGIFKKKSNLLF</sequence>
<keyword evidence="5" id="KW-1185">Reference proteome</keyword>
<dbReference type="OrthoDB" id="1925304at2759"/>
<dbReference type="SMART" id="SM00248">
    <property type="entry name" value="ANK"/>
    <property type="match status" value="4"/>
</dbReference>
<feature type="transmembrane region" description="Helical" evidence="2">
    <location>
        <begin position="721"/>
        <end position="749"/>
    </location>
</feature>
<organism evidence="4">
    <name type="scientific">Solanum lycopersicum</name>
    <name type="common">Tomato</name>
    <name type="synonym">Lycopersicon esculentum</name>
    <dbReference type="NCBI Taxonomy" id="4081"/>
    <lineage>
        <taxon>Eukaryota</taxon>
        <taxon>Viridiplantae</taxon>
        <taxon>Streptophyta</taxon>
        <taxon>Embryophyta</taxon>
        <taxon>Tracheophyta</taxon>
        <taxon>Spermatophyta</taxon>
        <taxon>Magnoliopsida</taxon>
        <taxon>eudicotyledons</taxon>
        <taxon>Gunneridae</taxon>
        <taxon>Pentapetalae</taxon>
        <taxon>asterids</taxon>
        <taxon>lamiids</taxon>
        <taxon>Solanales</taxon>
        <taxon>Solanaceae</taxon>
        <taxon>Solanoideae</taxon>
        <taxon>Solaneae</taxon>
        <taxon>Solanum</taxon>
        <taxon>Solanum subgen. Lycopersicon</taxon>
    </lineage>
</organism>
<dbReference type="PANTHER" id="PTHR24177">
    <property type="entry name" value="CASKIN"/>
    <property type="match status" value="1"/>
</dbReference>